<gene>
    <name evidence="4" type="ORF">FS320_10430</name>
</gene>
<feature type="signal peptide" evidence="2">
    <location>
        <begin position="1"/>
        <end position="23"/>
    </location>
</feature>
<feature type="domain" description="Solute-binding protein family 3/N-terminal" evidence="3">
    <location>
        <begin position="25"/>
        <end position="262"/>
    </location>
</feature>
<dbReference type="OrthoDB" id="176845at2"/>
<dbReference type="InterPro" id="IPR022448">
    <property type="entry name" value="Quinoprotein_dehydrogenase"/>
</dbReference>
<dbReference type="SUPFAM" id="SSF53850">
    <property type="entry name" value="Periplasmic binding protein-like II"/>
    <property type="match status" value="1"/>
</dbReference>
<evidence type="ECO:0000256" key="2">
    <source>
        <dbReference type="SAM" id="SignalP"/>
    </source>
</evidence>
<feature type="chain" id="PRO_5030135404" evidence="2">
    <location>
        <begin position="24"/>
        <end position="274"/>
    </location>
</feature>
<dbReference type="PANTHER" id="PTHR35936">
    <property type="entry name" value="MEMBRANE-BOUND LYTIC MUREIN TRANSGLYCOSYLASE F"/>
    <property type="match status" value="1"/>
</dbReference>
<accession>A0A5N7MGZ4</accession>
<keyword evidence="5" id="KW-1185">Reference proteome</keyword>
<dbReference type="EMBL" id="VOSK01000028">
    <property type="protein sequence ID" value="MPR25639.1"/>
    <property type="molecule type" value="Genomic_DNA"/>
</dbReference>
<evidence type="ECO:0000259" key="3">
    <source>
        <dbReference type="SMART" id="SM00062"/>
    </source>
</evidence>
<dbReference type="PANTHER" id="PTHR35936:SF17">
    <property type="entry name" value="ARGININE-BINDING EXTRACELLULAR PROTEIN ARTP"/>
    <property type="match status" value="1"/>
</dbReference>
<proteinExistence type="predicted"/>
<organism evidence="4 5">
    <name type="scientific">Microvirga tunisiensis</name>
    <dbReference type="NCBI Taxonomy" id="2108360"/>
    <lineage>
        <taxon>Bacteria</taxon>
        <taxon>Pseudomonadati</taxon>
        <taxon>Pseudomonadota</taxon>
        <taxon>Alphaproteobacteria</taxon>
        <taxon>Hyphomicrobiales</taxon>
        <taxon>Methylobacteriaceae</taxon>
        <taxon>Microvirga</taxon>
    </lineage>
</organism>
<evidence type="ECO:0000313" key="4">
    <source>
        <dbReference type="EMBL" id="MPR25639.1"/>
    </source>
</evidence>
<dbReference type="SMART" id="SM00062">
    <property type="entry name" value="PBPb"/>
    <property type="match status" value="1"/>
</dbReference>
<keyword evidence="1 2" id="KW-0732">Signal</keyword>
<evidence type="ECO:0000256" key="1">
    <source>
        <dbReference type="ARBA" id="ARBA00022729"/>
    </source>
</evidence>
<dbReference type="Pfam" id="PF00497">
    <property type="entry name" value="SBP_bac_3"/>
    <property type="match status" value="1"/>
</dbReference>
<dbReference type="Proteomes" id="UP000403266">
    <property type="component" value="Unassembled WGS sequence"/>
</dbReference>
<dbReference type="AlphaFoldDB" id="A0A5N7MGZ4"/>
<name>A0A5N7MGZ4_9HYPH</name>
<dbReference type="RefSeq" id="WP_152711402.1">
    <property type="nucleotide sequence ID" value="NZ_VOSJ01000026.1"/>
</dbReference>
<reference evidence="4 5" key="1">
    <citation type="journal article" date="2019" name="Syst. Appl. Microbiol.">
        <title>Microvirga tunisiensis sp. nov., a root nodule symbiotic bacterium isolated from Lupinus micranthus and L. luteus grown in Northern Tunisia.</title>
        <authorList>
            <person name="Msaddak A."/>
            <person name="Rejili M."/>
            <person name="Duran D."/>
            <person name="Mars M."/>
            <person name="Palacios J.M."/>
            <person name="Ruiz-Argueso T."/>
            <person name="Rey L."/>
            <person name="Imperial J."/>
        </authorList>
    </citation>
    <scope>NUCLEOTIDE SEQUENCE [LARGE SCALE GENOMIC DNA]</scope>
    <source>
        <strain evidence="4 5">Lmie10</strain>
    </source>
</reference>
<comment type="caution">
    <text evidence="4">The sequence shown here is derived from an EMBL/GenBank/DDBJ whole genome shotgun (WGS) entry which is preliminary data.</text>
</comment>
<dbReference type="Gene3D" id="3.40.190.10">
    <property type="entry name" value="Periplasmic binding protein-like II"/>
    <property type="match status" value="2"/>
</dbReference>
<dbReference type="InterPro" id="IPR001638">
    <property type="entry name" value="Solute-binding_3/MltF_N"/>
</dbReference>
<sequence length="274" mass="30023">MCSSFLRGAAFAGLLVIASGVQARELRVCADPNNLPFSNEAGEGFENKIVSLVAQELNAEIRYTWWAQRRGFLRNTLKAETCDLVTGLPANLEGVRTTTPYYRSSYVFVTRTDGPDVQSFNDPVLHQVKIGVHLIGDDGSNTPPAHALSRRGIIDNVRGFMIYGDYNDPNPPARIIEALGKGEIDVAIVWGPFGGYFAEREGVPLKVTPVRPIFDGPQLPMIFDISMAVRKENDTLRQEVDAALARRLPEVDAILAAYGVPRLDTGLKQAGRVP</sequence>
<dbReference type="NCBIfam" id="TIGR03871">
    <property type="entry name" value="ABC_peri_MoxJ_2"/>
    <property type="match status" value="1"/>
</dbReference>
<protein>
    <submittedName>
        <fullName evidence="4">Quinoprotein dehydrogenase-associated putative ABC transporter substrate-binding protein</fullName>
    </submittedName>
</protein>
<evidence type="ECO:0000313" key="5">
    <source>
        <dbReference type="Proteomes" id="UP000403266"/>
    </source>
</evidence>